<organism evidence="5 6">
    <name type="scientific">Argiope bruennichi</name>
    <name type="common">Wasp spider</name>
    <name type="synonym">Aranea bruennichi</name>
    <dbReference type="NCBI Taxonomy" id="94029"/>
    <lineage>
        <taxon>Eukaryota</taxon>
        <taxon>Metazoa</taxon>
        <taxon>Ecdysozoa</taxon>
        <taxon>Arthropoda</taxon>
        <taxon>Chelicerata</taxon>
        <taxon>Arachnida</taxon>
        <taxon>Araneae</taxon>
        <taxon>Araneomorphae</taxon>
        <taxon>Entelegynae</taxon>
        <taxon>Araneoidea</taxon>
        <taxon>Araneidae</taxon>
        <taxon>Argiope</taxon>
    </lineage>
</organism>
<feature type="domain" description="Acetyl-coenzyme A synthetase N-terminal" evidence="4">
    <location>
        <begin position="41"/>
        <end position="98"/>
    </location>
</feature>
<evidence type="ECO:0000256" key="1">
    <source>
        <dbReference type="ARBA" id="ARBA00006432"/>
    </source>
</evidence>
<dbReference type="Gene3D" id="3.40.50.12780">
    <property type="entry name" value="N-terminal domain of ligase-like"/>
    <property type="match status" value="1"/>
</dbReference>
<dbReference type="InterPro" id="IPR000873">
    <property type="entry name" value="AMP-dep_synth/lig_dom"/>
</dbReference>
<comment type="similarity">
    <text evidence="1">Belongs to the ATP-dependent AMP-binding enzyme family.</text>
</comment>
<dbReference type="PANTHER" id="PTHR42921:SF1">
    <property type="entry name" value="ACETOACETYL-COA SYNTHETASE"/>
    <property type="match status" value="1"/>
</dbReference>
<dbReference type="GO" id="GO:0030729">
    <property type="term" value="F:acetoacetate-CoA ligase activity"/>
    <property type="evidence" value="ECO:0007669"/>
    <property type="project" value="TreeGrafter"/>
</dbReference>
<evidence type="ECO:0000256" key="2">
    <source>
        <dbReference type="SAM" id="Phobius"/>
    </source>
</evidence>
<evidence type="ECO:0000313" key="5">
    <source>
        <dbReference type="EMBL" id="KAF8770346.1"/>
    </source>
</evidence>
<feature type="domain" description="AMP-dependent synthetase/ligase" evidence="3">
    <location>
        <begin position="103"/>
        <end position="462"/>
    </location>
</feature>
<evidence type="ECO:0000259" key="3">
    <source>
        <dbReference type="Pfam" id="PF00501"/>
    </source>
</evidence>
<dbReference type="Proteomes" id="UP000807504">
    <property type="component" value="Unassembled WGS sequence"/>
</dbReference>
<proteinExistence type="inferred from homology"/>
<comment type="caution">
    <text evidence="5">The sequence shown here is derived from an EMBL/GenBank/DDBJ whole genome shotgun (WGS) entry which is preliminary data.</text>
</comment>
<name>A0A8T0EBG4_ARGBR</name>
<dbReference type="InterPro" id="IPR042099">
    <property type="entry name" value="ANL_N_sf"/>
</dbReference>
<dbReference type="PANTHER" id="PTHR42921">
    <property type="entry name" value="ACETOACETYL-COA SYNTHETASE"/>
    <property type="match status" value="1"/>
</dbReference>
<dbReference type="PROSITE" id="PS00455">
    <property type="entry name" value="AMP_BINDING"/>
    <property type="match status" value="1"/>
</dbReference>
<accession>A0A8T0EBG4</accession>
<evidence type="ECO:0000313" key="6">
    <source>
        <dbReference type="Proteomes" id="UP000807504"/>
    </source>
</evidence>
<keyword evidence="6" id="KW-1185">Reference proteome</keyword>
<dbReference type="InterPro" id="IPR032387">
    <property type="entry name" value="ACAS_N"/>
</dbReference>
<feature type="transmembrane region" description="Helical" evidence="2">
    <location>
        <begin position="158"/>
        <end position="179"/>
    </location>
</feature>
<dbReference type="SUPFAM" id="SSF56801">
    <property type="entry name" value="Acetyl-CoA synthetase-like"/>
    <property type="match status" value="1"/>
</dbReference>
<dbReference type="Pfam" id="PF16177">
    <property type="entry name" value="ACAS_N"/>
    <property type="match status" value="1"/>
</dbReference>
<protein>
    <submittedName>
        <fullName evidence="5">Acetoacetyl-CoA synthetase like protein</fullName>
    </submittedName>
</protein>
<dbReference type="EMBL" id="JABXBU010002228">
    <property type="protein sequence ID" value="KAF8770346.1"/>
    <property type="molecule type" value="Genomic_DNA"/>
</dbReference>
<gene>
    <name evidence="5" type="ORF">HNY73_017891</name>
</gene>
<dbReference type="InterPro" id="IPR020845">
    <property type="entry name" value="AMP-binding_CS"/>
</dbReference>
<keyword evidence="2" id="KW-0812">Transmembrane</keyword>
<reference evidence="5" key="1">
    <citation type="journal article" date="2020" name="bioRxiv">
        <title>Chromosome-level reference genome of the European wasp spider Argiope bruennichi: a resource for studies on range expansion and evolutionary adaptation.</title>
        <authorList>
            <person name="Sheffer M.M."/>
            <person name="Hoppe A."/>
            <person name="Krehenwinkel H."/>
            <person name="Uhl G."/>
            <person name="Kuss A.W."/>
            <person name="Jensen L."/>
            <person name="Jensen C."/>
            <person name="Gillespie R.G."/>
            <person name="Hoff K.J."/>
            <person name="Prost S."/>
        </authorList>
    </citation>
    <scope>NUCLEOTIDE SEQUENCE</scope>
</reference>
<keyword evidence="2" id="KW-1133">Transmembrane helix</keyword>
<keyword evidence="2" id="KW-0472">Membrane</keyword>
<dbReference type="AlphaFoldDB" id="A0A8T0EBG4"/>
<sequence>MNNQKLADNALMWKPSKRFGEPMRKFKQVIENKYNINIDDYWDFHKWSIEHLPELWAELWNFAGILYSKKFDKVIDLNIPFDELPVWFEGAKLNLAENLLKYRGDKLAFVIANGAEGKERLTYSQLFEASKLYASAFRKFGLKKGDVVACQMSNRKEAIIAMIAVISIGAIWAGVLSLLGSKAVLSRIRQIQPKVYFTIDRIPHERKRISMLEKIREISEGLPSLRKVIIVPSNEDVQSKDISAIKNSCFLDEFLQLGREKDGSVLPMQFEQVSLNHPVYIIFTSGTTGPPKAIIHGMGFLLPHFRDFSLHMDSGESSVWFSQSSLGWVSWNATASLLFCGATLVLFEESPFFRNSTSLWELIDQYRATHVFIPACVLDEYRKRGEVPTKDNNLESLKVIIAGASFVKPQNYDFIYEKVKKDVMFSSLCGCTETMGSGFLPDATLPIYRGESSALNLGKPVFGEMGEAVISNSIPNMAVGLWNDKDNLIFRKNYFSKYPGKFATGDYGIMNPFTMVSSYVVEVMKL</sequence>
<reference evidence="5" key="2">
    <citation type="submission" date="2020-06" db="EMBL/GenBank/DDBJ databases">
        <authorList>
            <person name="Sheffer M."/>
        </authorList>
    </citation>
    <scope>NUCLEOTIDE SEQUENCE</scope>
</reference>
<evidence type="ECO:0000259" key="4">
    <source>
        <dbReference type="Pfam" id="PF16177"/>
    </source>
</evidence>
<dbReference type="Pfam" id="PF00501">
    <property type="entry name" value="AMP-binding"/>
    <property type="match status" value="1"/>
</dbReference>